<dbReference type="Gene3D" id="1.10.260.40">
    <property type="entry name" value="lambda repressor-like DNA-binding domains"/>
    <property type="match status" value="1"/>
</dbReference>
<dbReference type="EMBL" id="BAABJQ010000013">
    <property type="protein sequence ID" value="GAA5189742.1"/>
    <property type="molecule type" value="Genomic_DNA"/>
</dbReference>
<dbReference type="PANTHER" id="PTHR30146">
    <property type="entry name" value="LACI-RELATED TRANSCRIPTIONAL REPRESSOR"/>
    <property type="match status" value="1"/>
</dbReference>
<organism evidence="6 7">
    <name type="scientific">Rugosimonospora acidiphila</name>
    <dbReference type="NCBI Taxonomy" id="556531"/>
    <lineage>
        <taxon>Bacteria</taxon>
        <taxon>Bacillati</taxon>
        <taxon>Actinomycetota</taxon>
        <taxon>Actinomycetes</taxon>
        <taxon>Micromonosporales</taxon>
        <taxon>Micromonosporaceae</taxon>
        <taxon>Rugosimonospora</taxon>
    </lineage>
</organism>
<dbReference type="Gene3D" id="3.40.50.2300">
    <property type="match status" value="2"/>
</dbReference>
<dbReference type="Pfam" id="PF13377">
    <property type="entry name" value="Peripla_BP_3"/>
    <property type="match status" value="1"/>
</dbReference>
<comment type="caution">
    <text evidence="6">The sequence shown here is derived from an EMBL/GenBank/DDBJ whole genome shotgun (WGS) entry which is preliminary data.</text>
</comment>
<dbReference type="CDD" id="cd01392">
    <property type="entry name" value="HTH_LacI"/>
    <property type="match status" value="1"/>
</dbReference>
<evidence type="ECO:0000256" key="3">
    <source>
        <dbReference type="ARBA" id="ARBA00023125"/>
    </source>
</evidence>
<dbReference type="PROSITE" id="PS50932">
    <property type="entry name" value="HTH_LACI_2"/>
    <property type="match status" value="1"/>
</dbReference>
<dbReference type="SMART" id="SM00354">
    <property type="entry name" value="HTH_LACI"/>
    <property type="match status" value="1"/>
</dbReference>
<keyword evidence="1" id="KW-0678">Repressor</keyword>
<dbReference type="Proteomes" id="UP001501570">
    <property type="component" value="Unassembled WGS sequence"/>
</dbReference>
<keyword evidence="7" id="KW-1185">Reference proteome</keyword>
<gene>
    <name evidence="6" type="ORF">GCM10023322_43120</name>
</gene>
<keyword evidence="2" id="KW-0805">Transcription regulation</keyword>
<dbReference type="SUPFAM" id="SSF53822">
    <property type="entry name" value="Periplasmic binding protein-like I"/>
    <property type="match status" value="1"/>
</dbReference>
<accession>A0ABP9S1Q0</accession>
<dbReference type="PANTHER" id="PTHR30146:SF148">
    <property type="entry name" value="HTH-TYPE TRANSCRIPTIONAL REPRESSOR PURR-RELATED"/>
    <property type="match status" value="1"/>
</dbReference>
<proteinExistence type="predicted"/>
<name>A0ABP9S1Q0_9ACTN</name>
<dbReference type="SUPFAM" id="SSF47413">
    <property type="entry name" value="lambda repressor-like DNA-binding domains"/>
    <property type="match status" value="1"/>
</dbReference>
<sequence length="329" mass="35616">MSRAVVSAVINDRARDQRISAETEQRVRDAVRELGYVANLAARSLKGMRKRILGVHTFESVFPIARRDFYHEFLTGVEEQAVIEGHDLLLFTSAEGSDGRRKLYTNGSNRLTAADGAVLLGVTDDHSDLFRLSQERYPFVYIGRRDVHGADIAWVGPDYATAARDAVARLVAHGHRTIAYVGYPQAQEARADREAGYRAGCRAAGIPPLSLLVNLEDLSREWFDLALATGVTALVVELESFANQIAACAAARDLSIPADLSVVALGGTESGPVSERKWSCVGLPRRAVGRAAVSLLVAMLDAPDEPFDHQILLPCTPPDESTIAPSPAS</sequence>
<dbReference type="GO" id="GO:0003677">
    <property type="term" value="F:DNA binding"/>
    <property type="evidence" value="ECO:0007669"/>
    <property type="project" value="UniProtKB-KW"/>
</dbReference>
<feature type="domain" description="HTH lacI-type" evidence="5">
    <location>
        <begin position="1"/>
        <end position="47"/>
    </location>
</feature>
<protein>
    <submittedName>
        <fullName evidence="6">LacI family DNA-binding transcriptional regulator</fullName>
    </submittedName>
</protein>
<evidence type="ECO:0000313" key="6">
    <source>
        <dbReference type="EMBL" id="GAA5189742.1"/>
    </source>
</evidence>
<dbReference type="InterPro" id="IPR028082">
    <property type="entry name" value="Peripla_BP_I"/>
</dbReference>
<evidence type="ECO:0000256" key="4">
    <source>
        <dbReference type="ARBA" id="ARBA00023163"/>
    </source>
</evidence>
<dbReference type="CDD" id="cd06267">
    <property type="entry name" value="PBP1_LacI_sugar_binding-like"/>
    <property type="match status" value="1"/>
</dbReference>
<reference evidence="7" key="1">
    <citation type="journal article" date="2019" name="Int. J. Syst. Evol. Microbiol.">
        <title>The Global Catalogue of Microorganisms (GCM) 10K type strain sequencing project: providing services to taxonomists for standard genome sequencing and annotation.</title>
        <authorList>
            <consortium name="The Broad Institute Genomics Platform"/>
            <consortium name="The Broad Institute Genome Sequencing Center for Infectious Disease"/>
            <person name="Wu L."/>
            <person name="Ma J."/>
        </authorList>
    </citation>
    <scope>NUCLEOTIDE SEQUENCE [LARGE SCALE GENOMIC DNA]</scope>
    <source>
        <strain evidence="7">JCM 18304</strain>
    </source>
</reference>
<dbReference type="InterPro" id="IPR010982">
    <property type="entry name" value="Lambda_DNA-bd_dom_sf"/>
</dbReference>
<evidence type="ECO:0000256" key="1">
    <source>
        <dbReference type="ARBA" id="ARBA00022491"/>
    </source>
</evidence>
<dbReference type="InterPro" id="IPR000843">
    <property type="entry name" value="HTH_LacI"/>
</dbReference>
<dbReference type="InterPro" id="IPR046335">
    <property type="entry name" value="LacI/GalR-like_sensor"/>
</dbReference>
<keyword evidence="4" id="KW-0804">Transcription</keyword>
<evidence type="ECO:0000256" key="2">
    <source>
        <dbReference type="ARBA" id="ARBA00023015"/>
    </source>
</evidence>
<evidence type="ECO:0000259" key="5">
    <source>
        <dbReference type="PROSITE" id="PS50932"/>
    </source>
</evidence>
<evidence type="ECO:0000313" key="7">
    <source>
        <dbReference type="Proteomes" id="UP001501570"/>
    </source>
</evidence>
<keyword evidence="3 6" id="KW-0238">DNA-binding</keyword>